<dbReference type="Proteomes" id="UP000481861">
    <property type="component" value="Unassembled WGS sequence"/>
</dbReference>
<feature type="region of interest" description="Disordered" evidence="1">
    <location>
        <begin position="24"/>
        <end position="129"/>
    </location>
</feature>
<keyword evidence="3" id="KW-1185">Reference proteome</keyword>
<dbReference type="AlphaFoldDB" id="A0A7C8MCE3"/>
<dbReference type="OrthoDB" id="3675887at2759"/>
<evidence type="ECO:0000256" key="1">
    <source>
        <dbReference type="SAM" id="MobiDB-lite"/>
    </source>
</evidence>
<feature type="compositionally biased region" description="Polar residues" evidence="1">
    <location>
        <begin position="165"/>
        <end position="193"/>
    </location>
</feature>
<feature type="compositionally biased region" description="Basic and acidic residues" evidence="1">
    <location>
        <begin position="569"/>
        <end position="583"/>
    </location>
</feature>
<sequence>MFGHPGISAFEFAGAHEEIIAWTQRSHEAQFPPSTQDEIKDPDDDARTTETIPIQLLLQEPNVQQRQRGNFINHTPRKFEMRTARHTDLQSSSVESYTSPPTSYQGSSGGNTRSSSAKHRPNSSLGSWSAQISRAVNEVAPTELFVKDMFHHPNGETNMQQRTVLGGSFSNPVSSKATNRSPQDSSSQLNSEQVDPIYSGQDDRKRRRRQTPFKISASRSITASKHSPLEPWVARHRRVGTGGTIDDLPPQVDIDDIAETSTFRAIQDYFDSQVAFPLHTPDLNDNYQGSSIVDATTGSTEQHLSSFTIEPTAVFPIEDLGVPQIPDLPDRNPDRLHKLPRSRLRCHSESSLQSDLASAIEGEYSPYEKKYDALNEPKTLAQLRLGPAASPGSSTMGRMAPPVSGHAAITASTELNDLCFYLKNTGPSPEPSLRSRKNSGLKMFKVKGKKSLAARVGSVEGSPQTTRPEPVVPACARETRTLGGAKHLRIVIPASNLDHDRSITLPVSRAGSKRRSRHVSIAWTDEMLNPLASPELEHAIADFNAPYTMPPAPPPRSSRRSPKSPKPIPVDDHPLATREEQTRARKLRDLKRIKRKEVPRREADTVAGALSATVQALGSLRKSPKRGGDTGDEESSGDNSARQQQQRLVSLQRQNTELAGVLAKFVGLDFEDGDVDAEAVLKACRQVSL</sequence>
<feature type="compositionally biased region" description="Basic and acidic residues" evidence="1">
    <location>
        <begin position="77"/>
        <end position="88"/>
    </location>
</feature>
<feature type="compositionally biased region" description="Polar residues" evidence="1">
    <location>
        <begin position="61"/>
        <end position="73"/>
    </location>
</feature>
<feature type="region of interest" description="Disordered" evidence="1">
    <location>
        <begin position="615"/>
        <end position="648"/>
    </location>
</feature>
<feature type="region of interest" description="Disordered" evidence="1">
    <location>
        <begin position="165"/>
        <end position="229"/>
    </location>
</feature>
<comment type="caution">
    <text evidence="2">The sequence shown here is derived from an EMBL/GenBank/DDBJ whole genome shotgun (WGS) entry which is preliminary data.</text>
</comment>
<dbReference type="EMBL" id="JAADJZ010000008">
    <property type="protein sequence ID" value="KAF2873175.1"/>
    <property type="molecule type" value="Genomic_DNA"/>
</dbReference>
<accession>A0A7C8MCE3</accession>
<name>A0A7C8MCE3_9PLEO</name>
<gene>
    <name evidence="2" type="ORF">BDV95DRAFT_593541</name>
</gene>
<feature type="compositionally biased region" description="Polar residues" evidence="1">
    <location>
        <begin position="89"/>
        <end position="115"/>
    </location>
</feature>
<feature type="region of interest" description="Disordered" evidence="1">
    <location>
        <begin position="544"/>
        <end position="583"/>
    </location>
</feature>
<reference evidence="2 3" key="1">
    <citation type="submission" date="2020-01" db="EMBL/GenBank/DDBJ databases">
        <authorList>
            <consortium name="DOE Joint Genome Institute"/>
            <person name="Haridas S."/>
            <person name="Albert R."/>
            <person name="Binder M."/>
            <person name="Bloem J."/>
            <person name="Labutti K."/>
            <person name="Salamov A."/>
            <person name="Andreopoulos B."/>
            <person name="Baker S.E."/>
            <person name="Barry K."/>
            <person name="Bills G."/>
            <person name="Bluhm B.H."/>
            <person name="Cannon C."/>
            <person name="Castanera R."/>
            <person name="Culley D.E."/>
            <person name="Daum C."/>
            <person name="Ezra D."/>
            <person name="Gonzalez J.B."/>
            <person name="Henrissat B."/>
            <person name="Kuo A."/>
            <person name="Liang C."/>
            <person name="Lipzen A."/>
            <person name="Lutzoni F."/>
            <person name="Magnuson J."/>
            <person name="Mondo S."/>
            <person name="Nolan M."/>
            <person name="Ohm R."/>
            <person name="Pangilinan J."/>
            <person name="Park H.-J.H."/>
            <person name="Ramirez L."/>
            <person name="Alfaro M."/>
            <person name="Sun H."/>
            <person name="Tritt A."/>
            <person name="Yoshinaga Y."/>
            <person name="Zwiers L.-H.L."/>
            <person name="Turgeon B.G."/>
            <person name="Goodwin S.B."/>
            <person name="Spatafora J.W."/>
            <person name="Crous P.W."/>
            <person name="Grigoriev I.V."/>
        </authorList>
    </citation>
    <scope>NUCLEOTIDE SEQUENCE [LARGE SCALE GENOMIC DNA]</scope>
    <source>
        <strain evidence="2 3">CBS 611.86</strain>
    </source>
</reference>
<evidence type="ECO:0000313" key="2">
    <source>
        <dbReference type="EMBL" id="KAF2873175.1"/>
    </source>
</evidence>
<evidence type="ECO:0000313" key="3">
    <source>
        <dbReference type="Proteomes" id="UP000481861"/>
    </source>
</evidence>
<protein>
    <submittedName>
        <fullName evidence="2">Uncharacterized protein</fullName>
    </submittedName>
</protein>
<organism evidence="2 3">
    <name type="scientific">Massariosphaeria phaeospora</name>
    <dbReference type="NCBI Taxonomy" id="100035"/>
    <lineage>
        <taxon>Eukaryota</taxon>
        <taxon>Fungi</taxon>
        <taxon>Dikarya</taxon>
        <taxon>Ascomycota</taxon>
        <taxon>Pezizomycotina</taxon>
        <taxon>Dothideomycetes</taxon>
        <taxon>Pleosporomycetidae</taxon>
        <taxon>Pleosporales</taxon>
        <taxon>Pleosporales incertae sedis</taxon>
        <taxon>Massariosphaeria</taxon>
    </lineage>
</organism>
<proteinExistence type="predicted"/>